<keyword evidence="4 6" id="KW-1133">Transmembrane helix</keyword>
<evidence type="ECO:0000313" key="7">
    <source>
        <dbReference type="EMBL" id="TXR55825.1"/>
    </source>
</evidence>
<dbReference type="Pfam" id="PF03706">
    <property type="entry name" value="LPG_synthase_TM"/>
    <property type="match status" value="1"/>
</dbReference>
<proteinExistence type="predicted"/>
<dbReference type="PANTHER" id="PTHR39087:SF2">
    <property type="entry name" value="UPF0104 MEMBRANE PROTEIN MJ1595"/>
    <property type="match status" value="1"/>
</dbReference>
<gene>
    <name evidence="7" type="ORF">FMM08_13515</name>
</gene>
<evidence type="ECO:0000313" key="8">
    <source>
        <dbReference type="Proteomes" id="UP000321234"/>
    </source>
</evidence>
<feature type="transmembrane region" description="Helical" evidence="6">
    <location>
        <begin position="27"/>
        <end position="46"/>
    </location>
</feature>
<feature type="transmembrane region" description="Helical" evidence="6">
    <location>
        <begin position="282"/>
        <end position="315"/>
    </location>
</feature>
<feature type="transmembrane region" description="Helical" evidence="6">
    <location>
        <begin position="327"/>
        <end position="347"/>
    </location>
</feature>
<evidence type="ECO:0000256" key="1">
    <source>
        <dbReference type="ARBA" id="ARBA00004651"/>
    </source>
</evidence>
<protein>
    <submittedName>
        <fullName evidence="7">UPF0104 family protein</fullName>
    </submittedName>
</protein>
<keyword evidence="8" id="KW-1185">Reference proteome</keyword>
<accession>A0A5C8ZCJ8</accession>
<sequence>MMGAMSSTATASDGAAAARPAASWWRLARWALVVLLLGVVVVELVAGRRDVLRALRAVSDPVWWALGLAAVVDLASMVAYAVMQRRLLLGAGVPRRSARGWPTTSLAFEAHSLSISLPGGPVFSTAHNFSRMTALGAPRPTATWVIAVSGVLSSAALALLGAAGGVWTGARGDLGHVLAAAGVFVVVVVAARVLGAHRAWTSTLHDVTTAGLARLSGRRPRTGAALHRVHEGLHGLAAVRVRPTTWVWAGAGAVANWVLDATALWLCCTAAGLDGLRPEHVLLAYTAAMAAASFPLVPAGLGVVDAALTVGLVAAGATPGEALAADVLYRAVSLGLVGGAGWVLWGLHRRRRQA</sequence>
<evidence type="ECO:0000256" key="2">
    <source>
        <dbReference type="ARBA" id="ARBA00022475"/>
    </source>
</evidence>
<feature type="transmembrane region" description="Helical" evidence="6">
    <location>
        <begin position="62"/>
        <end position="83"/>
    </location>
</feature>
<reference evidence="7 8" key="1">
    <citation type="submission" date="2019-07" db="EMBL/GenBank/DDBJ databases">
        <title>Quadrisphaera sp. strain DD2A genome sequencing and assembly.</title>
        <authorList>
            <person name="Kim I."/>
        </authorList>
    </citation>
    <scope>NUCLEOTIDE SEQUENCE [LARGE SCALE GENOMIC DNA]</scope>
    <source>
        <strain evidence="7 8">DD2A</strain>
    </source>
</reference>
<dbReference type="PANTHER" id="PTHR39087">
    <property type="entry name" value="UPF0104 MEMBRANE PROTEIN MJ1595"/>
    <property type="match status" value="1"/>
</dbReference>
<name>A0A5C8ZCJ8_9ACTN</name>
<dbReference type="InterPro" id="IPR022791">
    <property type="entry name" value="L-PG_synthase/AglD"/>
</dbReference>
<dbReference type="Proteomes" id="UP000321234">
    <property type="component" value="Unassembled WGS sequence"/>
</dbReference>
<dbReference type="AlphaFoldDB" id="A0A5C8ZCJ8"/>
<feature type="transmembrane region" description="Helical" evidence="6">
    <location>
        <begin position="142"/>
        <end position="167"/>
    </location>
</feature>
<evidence type="ECO:0000256" key="4">
    <source>
        <dbReference type="ARBA" id="ARBA00022989"/>
    </source>
</evidence>
<evidence type="ECO:0000256" key="6">
    <source>
        <dbReference type="SAM" id="Phobius"/>
    </source>
</evidence>
<keyword evidence="3 6" id="KW-0812">Transmembrane</keyword>
<dbReference type="GO" id="GO:0005886">
    <property type="term" value="C:plasma membrane"/>
    <property type="evidence" value="ECO:0007669"/>
    <property type="project" value="UniProtKB-SubCell"/>
</dbReference>
<feature type="transmembrane region" description="Helical" evidence="6">
    <location>
        <begin position="174"/>
        <end position="194"/>
    </location>
</feature>
<keyword evidence="5 6" id="KW-0472">Membrane</keyword>
<comment type="subcellular location">
    <subcellularLocation>
        <location evidence="1">Cell membrane</location>
        <topology evidence="1">Multi-pass membrane protein</topology>
    </subcellularLocation>
</comment>
<evidence type="ECO:0000256" key="3">
    <source>
        <dbReference type="ARBA" id="ARBA00022692"/>
    </source>
</evidence>
<evidence type="ECO:0000256" key="5">
    <source>
        <dbReference type="ARBA" id="ARBA00023136"/>
    </source>
</evidence>
<comment type="caution">
    <text evidence="7">The sequence shown here is derived from an EMBL/GenBank/DDBJ whole genome shotgun (WGS) entry which is preliminary data.</text>
</comment>
<keyword evidence="2" id="KW-1003">Cell membrane</keyword>
<organism evidence="7 8">
    <name type="scientific">Quadrisphaera setariae</name>
    <dbReference type="NCBI Taxonomy" id="2593304"/>
    <lineage>
        <taxon>Bacteria</taxon>
        <taxon>Bacillati</taxon>
        <taxon>Actinomycetota</taxon>
        <taxon>Actinomycetes</taxon>
        <taxon>Kineosporiales</taxon>
        <taxon>Kineosporiaceae</taxon>
        <taxon>Quadrisphaera</taxon>
    </lineage>
</organism>
<dbReference type="EMBL" id="VKAC01000007">
    <property type="protein sequence ID" value="TXR55825.1"/>
    <property type="molecule type" value="Genomic_DNA"/>
</dbReference>
<dbReference type="OrthoDB" id="4481258at2"/>